<keyword evidence="3 6" id="KW-0812">Transmembrane</keyword>
<evidence type="ECO:0000313" key="8">
    <source>
        <dbReference type="Proteomes" id="UP000249819"/>
    </source>
</evidence>
<name>A0A327VY70_9BACT</name>
<gene>
    <name evidence="7" type="ORF">CLV59_104134</name>
</gene>
<evidence type="ECO:0000256" key="1">
    <source>
        <dbReference type="ARBA" id="ARBA00004651"/>
    </source>
</evidence>
<reference evidence="7 8" key="1">
    <citation type="submission" date="2018-06" db="EMBL/GenBank/DDBJ databases">
        <title>Genomic Encyclopedia of Archaeal and Bacterial Type Strains, Phase II (KMG-II): from individual species to whole genera.</title>
        <authorList>
            <person name="Goeker M."/>
        </authorList>
    </citation>
    <scope>NUCLEOTIDE SEQUENCE [LARGE SCALE GENOMIC DNA]</scope>
    <source>
        <strain evidence="7 8">DSM 29821</strain>
    </source>
</reference>
<feature type="transmembrane region" description="Helical" evidence="6">
    <location>
        <begin position="141"/>
        <end position="164"/>
    </location>
</feature>
<evidence type="ECO:0000256" key="3">
    <source>
        <dbReference type="ARBA" id="ARBA00022692"/>
    </source>
</evidence>
<dbReference type="EMBL" id="QLMA01000004">
    <property type="protein sequence ID" value="RAJ81909.1"/>
    <property type="molecule type" value="Genomic_DNA"/>
</dbReference>
<protein>
    <recommendedName>
        <fullName evidence="9">Lysylphosphatidylglycerol synthase-like protein</fullName>
    </recommendedName>
</protein>
<comment type="caution">
    <text evidence="7">The sequence shown here is derived from an EMBL/GenBank/DDBJ whole genome shotgun (WGS) entry which is preliminary data.</text>
</comment>
<evidence type="ECO:0008006" key="9">
    <source>
        <dbReference type="Google" id="ProtNLM"/>
    </source>
</evidence>
<dbReference type="PANTHER" id="PTHR39087">
    <property type="entry name" value="UPF0104 MEMBRANE PROTEIN MJ1595"/>
    <property type="match status" value="1"/>
</dbReference>
<feature type="transmembrane region" description="Helical" evidence="6">
    <location>
        <begin position="29"/>
        <end position="52"/>
    </location>
</feature>
<feature type="transmembrane region" description="Helical" evidence="6">
    <location>
        <begin position="208"/>
        <end position="230"/>
    </location>
</feature>
<dbReference type="GO" id="GO:0005886">
    <property type="term" value="C:plasma membrane"/>
    <property type="evidence" value="ECO:0007669"/>
    <property type="project" value="UniProtKB-SubCell"/>
</dbReference>
<comment type="subcellular location">
    <subcellularLocation>
        <location evidence="1">Cell membrane</location>
        <topology evidence="1">Multi-pass membrane protein</topology>
    </subcellularLocation>
</comment>
<feature type="transmembrane region" description="Helical" evidence="6">
    <location>
        <begin position="105"/>
        <end position="135"/>
    </location>
</feature>
<sequence>MVFAVLLIIYFFPEIKKDLQLLEKVEIRWLAIAICSQLLTYLFAALVYHALLKEYPAHSMPRLGELIKATVISLFFNQTVPSGGISGNTFIFRFLKRFNIPVTDILALIIIEMLCYYAALEILIIGSLIGFFLFVRATPHIIPITLAAGIGIFLLLSIGMLMVGRKKFLAGIYRRISRIKFIREKLSGSFLQTGIHGSVIQKQPKKHIITAILFQLLMIFADSFTVYALFRGLGYSIQGFIVLLAFLCTRIISILPVSPGALILYESSMVFFLHSLGIPLGTSIVVTLIYRLLSFWLPMPVGFILFRSEQRKYAMAYSDREEENDASAEVASS</sequence>
<dbReference type="Pfam" id="PF03706">
    <property type="entry name" value="LPG_synthase_TM"/>
    <property type="match status" value="1"/>
</dbReference>
<proteinExistence type="predicted"/>
<dbReference type="InterPro" id="IPR022791">
    <property type="entry name" value="L-PG_synthase/AglD"/>
</dbReference>
<keyword evidence="5 6" id="KW-0472">Membrane</keyword>
<dbReference type="PANTHER" id="PTHR39087:SF2">
    <property type="entry name" value="UPF0104 MEMBRANE PROTEIN MJ1595"/>
    <property type="match status" value="1"/>
</dbReference>
<accession>A0A327VY70</accession>
<dbReference type="Proteomes" id="UP000249819">
    <property type="component" value="Unassembled WGS sequence"/>
</dbReference>
<dbReference type="NCBIfam" id="TIGR00374">
    <property type="entry name" value="flippase-like domain"/>
    <property type="match status" value="1"/>
</dbReference>
<evidence type="ECO:0000256" key="5">
    <source>
        <dbReference type="ARBA" id="ARBA00023136"/>
    </source>
</evidence>
<keyword evidence="8" id="KW-1185">Reference proteome</keyword>
<evidence type="ECO:0000256" key="4">
    <source>
        <dbReference type="ARBA" id="ARBA00022989"/>
    </source>
</evidence>
<organism evidence="7 8">
    <name type="scientific">Chitinophaga dinghuensis</name>
    <dbReference type="NCBI Taxonomy" id="1539050"/>
    <lineage>
        <taxon>Bacteria</taxon>
        <taxon>Pseudomonadati</taxon>
        <taxon>Bacteroidota</taxon>
        <taxon>Chitinophagia</taxon>
        <taxon>Chitinophagales</taxon>
        <taxon>Chitinophagaceae</taxon>
        <taxon>Chitinophaga</taxon>
    </lineage>
</organism>
<evidence type="ECO:0000256" key="2">
    <source>
        <dbReference type="ARBA" id="ARBA00022475"/>
    </source>
</evidence>
<feature type="transmembrane region" description="Helical" evidence="6">
    <location>
        <begin position="288"/>
        <end position="306"/>
    </location>
</feature>
<keyword evidence="2" id="KW-1003">Cell membrane</keyword>
<evidence type="ECO:0000313" key="7">
    <source>
        <dbReference type="EMBL" id="RAJ81909.1"/>
    </source>
</evidence>
<feature type="transmembrane region" description="Helical" evidence="6">
    <location>
        <begin position="236"/>
        <end position="255"/>
    </location>
</feature>
<evidence type="ECO:0000256" key="6">
    <source>
        <dbReference type="SAM" id="Phobius"/>
    </source>
</evidence>
<dbReference type="AlphaFoldDB" id="A0A327VY70"/>
<keyword evidence="4 6" id="KW-1133">Transmembrane helix</keyword>